<dbReference type="Proteomes" id="UP000756921">
    <property type="component" value="Unassembled WGS sequence"/>
</dbReference>
<sequence>MDSQSYDAWWSQGNYPMPPHQTTIFELPPDLSKVPSLSGSPVSALAMHRNLKSHRRKVSSTYDQFPGAVPQEYYPQIAGEATHFGTYQIPMTPPEFGSDHDSPYCSPQPPPNVEPVYSHTQISQQMSQLPAPAERHHTTSGRRRAQNRAAQRAFRERKEKHARDLEVQLAALNERYSKLETSHTELNAAYEKLRKTIELLTQDDDADGDDEEDNLSRRRSSNPETLRKLLEIIHGDFKGVAVKNETP</sequence>
<gene>
    <name evidence="5" type="ORF">PMIN01_07541</name>
</gene>
<comment type="caution">
    <text evidence="5">The sequence shown here is derived from an EMBL/GenBank/DDBJ whole genome shotgun (WGS) entry which is preliminary data.</text>
</comment>
<dbReference type="GO" id="GO:0001228">
    <property type="term" value="F:DNA-binding transcription activator activity, RNA polymerase II-specific"/>
    <property type="evidence" value="ECO:0007669"/>
    <property type="project" value="TreeGrafter"/>
</dbReference>
<dbReference type="InterPro" id="IPR046347">
    <property type="entry name" value="bZIP_sf"/>
</dbReference>
<accession>A0A9P6GGG5</accession>
<dbReference type="Pfam" id="PF00170">
    <property type="entry name" value="bZIP_1"/>
    <property type="match status" value="1"/>
</dbReference>
<evidence type="ECO:0000313" key="5">
    <source>
        <dbReference type="EMBL" id="KAF9734638.1"/>
    </source>
</evidence>
<evidence type="ECO:0000256" key="1">
    <source>
        <dbReference type="ARBA" id="ARBA00004123"/>
    </source>
</evidence>
<dbReference type="GO" id="GO:0000976">
    <property type="term" value="F:transcription cis-regulatory region binding"/>
    <property type="evidence" value="ECO:0007669"/>
    <property type="project" value="InterPro"/>
</dbReference>
<proteinExistence type="predicted"/>
<dbReference type="InterPro" id="IPR050936">
    <property type="entry name" value="AP-1-like"/>
</dbReference>
<dbReference type="PANTHER" id="PTHR40621:SF6">
    <property type="entry name" value="AP-1-LIKE TRANSCRIPTION FACTOR YAP1-RELATED"/>
    <property type="match status" value="1"/>
</dbReference>
<dbReference type="AlphaFoldDB" id="A0A9P6GGG5"/>
<evidence type="ECO:0000256" key="3">
    <source>
        <dbReference type="SAM" id="MobiDB-lite"/>
    </source>
</evidence>
<organism evidence="5 6">
    <name type="scientific">Paraphaeosphaeria minitans</name>
    <dbReference type="NCBI Taxonomy" id="565426"/>
    <lineage>
        <taxon>Eukaryota</taxon>
        <taxon>Fungi</taxon>
        <taxon>Dikarya</taxon>
        <taxon>Ascomycota</taxon>
        <taxon>Pezizomycotina</taxon>
        <taxon>Dothideomycetes</taxon>
        <taxon>Pleosporomycetidae</taxon>
        <taxon>Pleosporales</taxon>
        <taxon>Massarineae</taxon>
        <taxon>Didymosphaeriaceae</taxon>
        <taxon>Paraphaeosphaeria</taxon>
    </lineage>
</organism>
<dbReference type="SUPFAM" id="SSF57959">
    <property type="entry name" value="Leucine zipper domain"/>
    <property type="match status" value="1"/>
</dbReference>
<evidence type="ECO:0000313" key="6">
    <source>
        <dbReference type="Proteomes" id="UP000756921"/>
    </source>
</evidence>
<evidence type="ECO:0000259" key="4">
    <source>
        <dbReference type="PROSITE" id="PS50217"/>
    </source>
</evidence>
<feature type="domain" description="BZIP" evidence="4">
    <location>
        <begin position="142"/>
        <end position="200"/>
    </location>
</feature>
<dbReference type="PROSITE" id="PS00036">
    <property type="entry name" value="BZIP_BASIC"/>
    <property type="match status" value="1"/>
</dbReference>
<dbReference type="InterPro" id="IPR004827">
    <property type="entry name" value="bZIP"/>
</dbReference>
<dbReference type="PANTHER" id="PTHR40621">
    <property type="entry name" value="TRANSCRIPTION FACTOR KAPC-RELATED"/>
    <property type="match status" value="1"/>
</dbReference>
<feature type="region of interest" description="Disordered" evidence="3">
    <location>
        <begin position="123"/>
        <end position="150"/>
    </location>
</feature>
<dbReference type="OrthoDB" id="3892274at2759"/>
<feature type="region of interest" description="Disordered" evidence="3">
    <location>
        <begin position="94"/>
        <end position="113"/>
    </location>
</feature>
<dbReference type="CDD" id="cd14688">
    <property type="entry name" value="bZIP_YAP"/>
    <property type="match status" value="1"/>
</dbReference>
<evidence type="ECO:0000256" key="2">
    <source>
        <dbReference type="ARBA" id="ARBA00023242"/>
    </source>
</evidence>
<dbReference type="PROSITE" id="PS50217">
    <property type="entry name" value="BZIP"/>
    <property type="match status" value="1"/>
</dbReference>
<name>A0A9P6GGG5_9PLEO</name>
<feature type="region of interest" description="Disordered" evidence="3">
    <location>
        <begin position="200"/>
        <end position="224"/>
    </location>
</feature>
<dbReference type="GO" id="GO:0090575">
    <property type="term" value="C:RNA polymerase II transcription regulator complex"/>
    <property type="evidence" value="ECO:0007669"/>
    <property type="project" value="TreeGrafter"/>
</dbReference>
<dbReference type="EMBL" id="WJXW01000007">
    <property type="protein sequence ID" value="KAF9734638.1"/>
    <property type="molecule type" value="Genomic_DNA"/>
</dbReference>
<comment type="subcellular location">
    <subcellularLocation>
        <location evidence="1">Nucleus</location>
    </subcellularLocation>
</comment>
<protein>
    <submittedName>
        <fullName evidence="5">BZIP transcription factor</fullName>
    </submittedName>
</protein>
<keyword evidence="2" id="KW-0539">Nucleus</keyword>
<keyword evidence="6" id="KW-1185">Reference proteome</keyword>
<dbReference type="Gene3D" id="1.20.5.170">
    <property type="match status" value="1"/>
</dbReference>
<reference evidence="5" key="1">
    <citation type="journal article" date="2020" name="Mol. Plant Microbe Interact.">
        <title>Genome Sequence of the Biocontrol Agent Coniothyrium minitans strain Conio (IMI 134523).</title>
        <authorList>
            <person name="Patel D."/>
            <person name="Shittu T.A."/>
            <person name="Baroncelli R."/>
            <person name="Muthumeenakshi S."/>
            <person name="Osborne T.H."/>
            <person name="Janganan T.K."/>
            <person name="Sreenivasaprasad S."/>
        </authorList>
    </citation>
    <scope>NUCLEOTIDE SEQUENCE</scope>
    <source>
        <strain evidence="5">Conio</strain>
    </source>
</reference>
<feature type="compositionally biased region" description="Acidic residues" evidence="3">
    <location>
        <begin position="201"/>
        <end position="213"/>
    </location>
</feature>